<keyword evidence="3" id="KW-1185">Reference proteome</keyword>
<feature type="transmembrane region" description="Helical" evidence="1">
    <location>
        <begin position="57"/>
        <end position="76"/>
    </location>
</feature>
<keyword evidence="1" id="KW-1133">Transmembrane helix</keyword>
<feature type="transmembrane region" description="Helical" evidence="1">
    <location>
        <begin position="111"/>
        <end position="130"/>
    </location>
</feature>
<protein>
    <recommendedName>
        <fullName evidence="4">Integral membrane protein</fullName>
    </recommendedName>
</protein>
<evidence type="ECO:0000313" key="2">
    <source>
        <dbReference type="EMBL" id="KRV47142.1"/>
    </source>
</evidence>
<dbReference type="eggNOG" id="ENOG5033KSC">
    <property type="taxonomic scope" value="Bacteria"/>
</dbReference>
<proteinExistence type="predicted"/>
<dbReference type="OrthoDB" id="4333492at2"/>
<dbReference type="Proteomes" id="UP000050867">
    <property type="component" value="Unassembled WGS sequence"/>
</dbReference>
<feature type="transmembrane region" description="Helical" evidence="1">
    <location>
        <begin position="20"/>
        <end position="45"/>
    </location>
</feature>
<evidence type="ECO:0008006" key="4">
    <source>
        <dbReference type="Google" id="ProtNLM"/>
    </source>
</evidence>
<feature type="transmembrane region" description="Helical" evidence="1">
    <location>
        <begin position="88"/>
        <end position="105"/>
    </location>
</feature>
<dbReference type="EMBL" id="LLZU01000038">
    <property type="protein sequence ID" value="KRV47142.1"/>
    <property type="molecule type" value="Genomic_DNA"/>
</dbReference>
<dbReference type="AlphaFoldDB" id="A0A0T6LM37"/>
<comment type="caution">
    <text evidence="2">The sequence shown here is derived from an EMBL/GenBank/DDBJ whole genome shotgun (WGS) entry which is preliminary data.</text>
</comment>
<name>A0A0T6LM37_WENVI</name>
<accession>A0A0T6LM37</accession>
<evidence type="ECO:0000256" key="1">
    <source>
        <dbReference type="SAM" id="Phobius"/>
    </source>
</evidence>
<keyword evidence="1" id="KW-0812">Transmembrane</keyword>
<sequence>MSAKKPQQETPAQDRAVRPLTVTVACAVAALEGAVLAALALFMMVGGITGYADDLRAAEAGGLAVLALAAMPLIAARGLFLVRSWSRGPVLVLQIITLPVAWTMVQNGGGMVAAGVALAVVGLVGAVALIHPMTTEALGRAPRPE</sequence>
<dbReference type="STRING" id="76728.AQ490_10415"/>
<reference evidence="2 3" key="1">
    <citation type="submission" date="2015-10" db="EMBL/GenBank/DDBJ databases">
        <title>Draft genome sequence of pyrrolomycin-producing Streptomyces vitaminophilus.</title>
        <authorList>
            <person name="Graham D.E."/>
            <person name="Mahan K.M."/>
            <person name="Klingeman D.M."/>
            <person name="Hettich R.L."/>
            <person name="Parry R.J."/>
        </authorList>
    </citation>
    <scope>NUCLEOTIDE SEQUENCE [LARGE SCALE GENOMIC DNA]</scope>
    <source>
        <strain evidence="2 3">ATCC 31673</strain>
    </source>
</reference>
<gene>
    <name evidence="2" type="ORF">AQ490_10415</name>
</gene>
<keyword evidence="1" id="KW-0472">Membrane</keyword>
<dbReference type="RefSeq" id="WP_018384322.1">
    <property type="nucleotide sequence ID" value="NZ_LLZU01000038.1"/>
</dbReference>
<organism evidence="2 3">
    <name type="scientific">Wenjunlia vitaminophila</name>
    <name type="common">Streptomyces vitaminophilus</name>
    <dbReference type="NCBI Taxonomy" id="76728"/>
    <lineage>
        <taxon>Bacteria</taxon>
        <taxon>Bacillati</taxon>
        <taxon>Actinomycetota</taxon>
        <taxon>Actinomycetes</taxon>
        <taxon>Kitasatosporales</taxon>
        <taxon>Streptomycetaceae</taxon>
        <taxon>Wenjunlia</taxon>
    </lineage>
</organism>
<evidence type="ECO:0000313" key="3">
    <source>
        <dbReference type="Proteomes" id="UP000050867"/>
    </source>
</evidence>